<dbReference type="NCBIfam" id="NF041414">
    <property type="entry name" value="ArsI_CadI_VOC"/>
    <property type="match status" value="1"/>
</dbReference>
<dbReference type="PROSITE" id="PS51819">
    <property type="entry name" value="VOC"/>
    <property type="match status" value="1"/>
</dbReference>
<reference evidence="2 3" key="1">
    <citation type="submission" date="2021-08" db="EMBL/GenBank/DDBJ databases">
        <title>Nocardioides bacterium WL0053 sp. nov., isolated from the sediment.</title>
        <authorList>
            <person name="Wang L."/>
            <person name="Zhang D."/>
            <person name="Zhang A."/>
        </authorList>
    </citation>
    <scope>NUCLEOTIDE SEQUENCE [LARGE SCALE GENOMIC DNA]</scope>
    <source>
        <strain evidence="2 3">WL0053</strain>
    </source>
</reference>
<protein>
    <submittedName>
        <fullName evidence="2">VOC family protein</fullName>
    </submittedName>
</protein>
<dbReference type="SUPFAM" id="SSF54593">
    <property type="entry name" value="Glyoxalase/Bleomycin resistance protein/Dihydroxybiphenyl dioxygenase"/>
    <property type="match status" value="1"/>
</dbReference>
<dbReference type="InterPro" id="IPR004360">
    <property type="entry name" value="Glyas_Fos-R_dOase_dom"/>
</dbReference>
<dbReference type="InterPro" id="IPR049789">
    <property type="entry name" value="ArsI/CadI-like"/>
</dbReference>
<dbReference type="RefSeq" id="WP_221025299.1">
    <property type="nucleotide sequence ID" value="NZ_JAIEZQ010000002.1"/>
</dbReference>
<evidence type="ECO:0000313" key="2">
    <source>
        <dbReference type="EMBL" id="MBY9075568.1"/>
    </source>
</evidence>
<comment type="caution">
    <text evidence="2">The sequence shown here is derived from an EMBL/GenBank/DDBJ whole genome shotgun (WGS) entry which is preliminary data.</text>
</comment>
<dbReference type="InterPro" id="IPR029068">
    <property type="entry name" value="Glyas_Bleomycin-R_OHBP_Dase"/>
</dbReference>
<dbReference type="EMBL" id="JAIEZQ010000002">
    <property type="protein sequence ID" value="MBY9075568.1"/>
    <property type="molecule type" value="Genomic_DNA"/>
</dbReference>
<name>A0ABS7RKK0_9ACTN</name>
<evidence type="ECO:0000313" key="3">
    <source>
        <dbReference type="Proteomes" id="UP000754710"/>
    </source>
</evidence>
<dbReference type="InterPro" id="IPR037523">
    <property type="entry name" value="VOC_core"/>
</dbReference>
<proteinExistence type="predicted"/>
<dbReference type="Gene3D" id="3.10.180.10">
    <property type="entry name" value="2,3-Dihydroxybiphenyl 1,2-Dioxygenase, domain 1"/>
    <property type="match status" value="1"/>
</dbReference>
<evidence type="ECO:0000259" key="1">
    <source>
        <dbReference type="PROSITE" id="PS51819"/>
    </source>
</evidence>
<dbReference type="Proteomes" id="UP000754710">
    <property type="component" value="Unassembled WGS sequence"/>
</dbReference>
<keyword evidence="3" id="KW-1185">Reference proteome</keyword>
<dbReference type="PANTHER" id="PTHR41294">
    <property type="entry name" value="CADMIUM-INDUCED PROTEIN CADI"/>
    <property type="match status" value="1"/>
</dbReference>
<dbReference type="InterPro" id="IPR052393">
    <property type="entry name" value="Cadmium-induced_rsp"/>
</dbReference>
<feature type="domain" description="VOC" evidence="1">
    <location>
        <begin position="4"/>
        <end position="134"/>
    </location>
</feature>
<dbReference type="PANTHER" id="PTHR41294:SF1">
    <property type="entry name" value="CADMIUM-INDUCED PROTEIN CADI"/>
    <property type="match status" value="1"/>
</dbReference>
<dbReference type="Pfam" id="PF00903">
    <property type="entry name" value="Glyoxalase"/>
    <property type="match status" value="1"/>
</dbReference>
<organism evidence="2 3">
    <name type="scientific">Nocardioides jiangsuensis</name>
    <dbReference type="NCBI Taxonomy" id="2866161"/>
    <lineage>
        <taxon>Bacteria</taxon>
        <taxon>Bacillati</taxon>
        <taxon>Actinomycetota</taxon>
        <taxon>Actinomycetes</taxon>
        <taxon>Propionibacteriales</taxon>
        <taxon>Nocardioidaceae</taxon>
        <taxon>Nocardioides</taxon>
    </lineage>
</organism>
<accession>A0ABS7RKK0</accession>
<gene>
    <name evidence="2" type="ORF">K1X13_12115</name>
</gene>
<sequence length="155" mass="16229">MTTSRIQLALNVADIEAATKFYADMFGVQPAKQRPGYANFVVADPPLKLVLFENAGAVSPLNHLGVEVASTADVLAATRRFTDAGLAHTTAEVDACCHAVQDKAWVEAPDVPLGAWEFYTVLDDDPTTEQASTGTCCATGPADAIPCCAGSAQEV</sequence>